<gene>
    <name evidence="2" type="ORF">J2S07_003274</name>
</gene>
<dbReference type="PANTHER" id="PTHR45036">
    <property type="entry name" value="METHYLTRANSFERASE LIKE 7B"/>
    <property type="match status" value="1"/>
</dbReference>
<evidence type="ECO:0000313" key="2">
    <source>
        <dbReference type="EMBL" id="MDQ0156949.1"/>
    </source>
</evidence>
<keyword evidence="3" id="KW-1185">Reference proteome</keyword>
<name>A0ABT9V7P1_9BACL</name>
<dbReference type="InterPro" id="IPR052356">
    <property type="entry name" value="Thiol_S-MT"/>
</dbReference>
<keyword evidence="2" id="KW-0830">Ubiquinone</keyword>
<reference evidence="2 3" key="1">
    <citation type="submission" date="2023-07" db="EMBL/GenBank/DDBJ databases">
        <title>Genomic Encyclopedia of Type Strains, Phase IV (KMG-IV): sequencing the most valuable type-strain genomes for metagenomic binning, comparative biology and taxonomic classification.</title>
        <authorList>
            <person name="Goeker M."/>
        </authorList>
    </citation>
    <scope>NUCLEOTIDE SEQUENCE [LARGE SCALE GENOMIC DNA]</scope>
    <source>
        <strain evidence="2 3">DSM 23948</strain>
    </source>
</reference>
<comment type="caution">
    <text evidence="2">The sequence shown here is derived from an EMBL/GenBank/DDBJ whole genome shotgun (WGS) entry which is preliminary data.</text>
</comment>
<organism evidence="2 3">
    <name type="scientific">Anoxybacillus andreesenii</name>
    <dbReference type="NCBI Taxonomy" id="1325932"/>
    <lineage>
        <taxon>Bacteria</taxon>
        <taxon>Bacillati</taxon>
        <taxon>Bacillota</taxon>
        <taxon>Bacilli</taxon>
        <taxon>Bacillales</taxon>
        <taxon>Anoxybacillaceae</taxon>
        <taxon>Anoxybacillus</taxon>
    </lineage>
</organism>
<dbReference type="Pfam" id="PF08241">
    <property type="entry name" value="Methyltransf_11"/>
    <property type="match status" value="1"/>
</dbReference>
<evidence type="ECO:0000259" key="1">
    <source>
        <dbReference type="Pfam" id="PF08241"/>
    </source>
</evidence>
<dbReference type="Gene3D" id="3.40.50.150">
    <property type="entry name" value="Vaccinia Virus protein VP39"/>
    <property type="match status" value="1"/>
</dbReference>
<dbReference type="InterPro" id="IPR013216">
    <property type="entry name" value="Methyltransf_11"/>
</dbReference>
<sequence>MGKWFPTVYDWAMNPFEKGRFEEIRRELIHKVYGKVLEIGAGSGINFPFYRDVEGVDAIEPNPAMVAKSNRRSELAVVPIHIHEQKAENLSFDDDTFDTVIATLVFCTIPNPVQALEEIKRVCKPGGKVLFFEHVKMEQPNLAHLQDWLNPFWKRICDGCHLNRETLELVKESGIEVVSVSSYYKGLFLTVECVNH</sequence>
<dbReference type="SUPFAM" id="SSF53335">
    <property type="entry name" value="S-adenosyl-L-methionine-dependent methyltransferases"/>
    <property type="match status" value="1"/>
</dbReference>
<feature type="domain" description="Methyltransferase type 11" evidence="1">
    <location>
        <begin position="37"/>
        <end position="131"/>
    </location>
</feature>
<accession>A0ABT9V7P1</accession>
<dbReference type="RefSeq" id="WP_307151437.1">
    <property type="nucleotide sequence ID" value="NZ_JAUSTU010000017.1"/>
</dbReference>
<protein>
    <submittedName>
        <fullName evidence="2">Ubiquinone/menaquinone biosynthesis C-methylase UbiE</fullName>
    </submittedName>
</protein>
<dbReference type="CDD" id="cd02440">
    <property type="entry name" value="AdoMet_MTases"/>
    <property type="match status" value="1"/>
</dbReference>
<proteinExistence type="predicted"/>
<dbReference type="EMBL" id="JAUSTU010000017">
    <property type="protein sequence ID" value="MDQ0156949.1"/>
    <property type="molecule type" value="Genomic_DNA"/>
</dbReference>
<dbReference type="PANTHER" id="PTHR45036:SF1">
    <property type="entry name" value="METHYLTRANSFERASE LIKE 7A"/>
    <property type="match status" value="1"/>
</dbReference>
<dbReference type="InterPro" id="IPR029063">
    <property type="entry name" value="SAM-dependent_MTases_sf"/>
</dbReference>
<evidence type="ECO:0000313" key="3">
    <source>
        <dbReference type="Proteomes" id="UP001231362"/>
    </source>
</evidence>
<dbReference type="Proteomes" id="UP001231362">
    <property type="component" value="Unassembled WGS sequence"/>
</dbReference>